<accession>A0A820W266</accession>
<comment type="caution">
    <text evidence="2">The sequence shown here is derived from an EMBL/GenBank/DDBJ whole genome shotgun (WGS) entry which is preliminary data.</text>
</comment>
<reference evidence="2" key="1">
    <citation type="submission" date="2021-02" db="EMBL/GenBank/DDBJ databases">
        <authorList>
            <person name="Nowell W R."/>
        </authorList>
    </citation>
    <scope>NUCLEOTIDE SEQUENCE</scope>
</reference>
<organism evidence="2 3">
    <name type="scientific">Rotaria socialis</name>
    <dbReference type="NCBI Taxonomy" id="392032"/>
    <lineage>
        <taxon>Eukaryota</taxon>
        <taxon>Metazoa</taxon>
        <taxon>Spiralia</taxon>
        <taxon>Gnathifera</taxon>
        <taxon>Rotifera</taxon>
        <taxon>Eurotatoria</taxon>
        <taxon>Bdelloidea</taxon>
        <taxon>Philodinida</taxon>
        <taxon>Philodinidae</taxon>
        <taxon>Rotaria</taxon>
    </lineage>
</organism>
<evidence type="ECO:0000313" key="3">
    <source>
        <dbReference type="Proteomes" id="UP000663862"/>
    </source>
</evidence>
<name>A0A820W266_9BILA</name>
<dbReference type="AlphaFoldDB" id="A0A820W266"/>
<dbReference type="EMBL" id="CAJOBQ010001715">
    <property type="protein sequence ID" value="CAF4510102.1"/>
    <property type="molecule type" value="Genomic_DNA"/>
</dbReference>
<feature type="transmembrane region" description="Helical" evidence="1">
    <location>
        <begin position="92"/>
        <end position="110"/>
    </location>
</feature>
<gene>
    <name evidence="2" type="ORF">TSG867_LOCUS21796</name>
</gene>
<keyword evidence="1" id="KW-1133">Transmembrane helix</keyword>
<keyword evidence="1" id="KW-0812">Transmembrane</keyword>
<keyword evidence="1" id="KW-0472">Membrane</keyword>
<dbReference type="Proteomes" id="UP000663862">
    <property type="component" value="Unassembled WGS sequence"/>
</dbReference>
<feature type="transmembrane region" description="Helical" evidence="1">
    <location>
        <begin position="184"/>
        <end position="206"/>
    </location>
</feature>
<proteinExistence type="predicted"/>
<sequence>MEQTTKIIQFKNTLVKERKRRDFFNIFSDIHRPNIEARDSGTLIIGNSDIYSSIPQATWLKLARNQTNRLVEGATDLVLTPVNWLAHITNYWPFYIISAIIILSLITYLYCTFQARLGHLMVNKQFDPALLTRFLQSHQPAQKATQLMSISGSNNQGSIFNDAQVNITNVFDQPIFLSLYSHSMLIYIVCITVLSIIIMILFLFFYHRYHRQKFYFNSLKKQSDHSCKSSNQGNDIQNTLQTYIIYNDLKDHHPNNENKSLDEQDNQNLFTTTEVNTLVDIQSHRLSRDIELNHDTSSSFYQEIVDAMMQVNDSE</sequence>
<evidence type="ECO:0000256" key="1">
    <source>
        <dbReference type="SAM" id="Phobius"/>
    </source>
</evidence>
<evidence type="ECO:0000313" key="2">
    <source>
        <dbReference type="EMBL" id="CAF4510102.1"/>
    </source>
</evidence>
<protein>
    <submittedName>
        <fullName evidence="2">Uncharacterized protein</fullName>
    </submittedName>
</protein>